<reference evidence="1 2" key="1">
    <citation type="journal article" date="2022" name="Plant J.">
        <title>Chromosome-level genome of Camellia lanceoleosa provides a valuable resource for understanding genome evolution and self-incompatibility.</title>
        <authorList>
            <person name="Gong W."/>
            <person name="Xiao S."/>
            <person name="Wang L."/>
            <person name="Liao Z."/>
            <person name="Chang Y."/>
            <person name="Mo W."/>
            <person name="Hu G."/>
            <person name="Li W."/>
            <person name="Zhao G."/>
            <person name="Zhu H."/>
            <person name="Hu X."/>
            <person name="Ji K."/>
            <person name="Xiang X."/>
            <person name="Song Q."/>
            <person name="Yuan D."/>
            <person name="Jin S."/>
            <person name="Zhang L."/>
        </authorList>
    </citation>
    <scope>NUCLEOTIDE SEQUENCE [LARGE SCALE GENOMIC DNA]</scope>
    <source>
        <strain evidence="1">SQ_2022a</strain>
    </source>
</reference>
<protein>
    <submittedName>
        <fullName evidence="1">Omega-3 fatty acid desaturase, endoplasmic reticulum</fullName>
    </submittedName>
</protein>
<evidence type="ECO:0000313" key="2">
    <source>
        <dbReference type="Proteomes" id="UP001060215"/>
    </source>
</evidence>
<organism evidence="1 2">
    <name type="scientific">Camellia lanceoleosa</name>
    <dbReference type="NCBI Taxonomy" id="1840588"/>
    <lineage>
        <taxon>Eukaryota</taxon>
        <taxon>Viridiplantae</taxon>
        <taxon>Streptophyta</taxon>
        <taxon>Embryophyta</taxon>
        <taxon>Tracheophyta</taxon>
        <taxon>Spermatophyta</taxon>
        <taxon>Magnoliopsida</taxon>
        <taxon>eudicotyledons</taxon>
        <taxon>Gunneridae</taxon>
        <taxon>Pentapetalae</taxon>
        <taxon>asterids</taxon>
        <taxon>Ericales</taxon>
        <taxon>Theaceae</taxon>
        <taxon>Camellia</taxon>
    </lineage>
</organism>
<feature type="non-terminal residue" evidence="1">
    <location>
        <position position="1"/>
    </location>
</feature>
<dbReference type="Proteomes" id="UP001060215">
    <property type="component" value="Chromosome 6"/>
</dbReference>
<evidence type="ECO:0000313" key="1">
    <source>
        <dbReference type="EMBL" id="KAI8021981.1"/>
    </source>
</evidence>
<proteinExistence type="predicted"/>
<accession>A0ACC0IE33</accession>
<dbReference type="EMBL" id="CM045763">
    <property type="protein sequence ID" value="KAI8021981.1"/>
    <property type="molecule type" value="Genomic_DNA"/>
</dbReference>
<name>A0ACC0IE33_9ERIC</name>
<gene>
    <name evidence="1" type="ORF">LOK49_LG03G01638</name>
</gene>
<keyword evidence="2" id="KW-1185">Reference proteome</keyword>
<sequence length="108" mass="12807">KHIPIHQRSLMNNSFLGHRSFSDNPLLNIVVRHLLYSSILVPYHGWRISHRTHHQNHGHVENDESWVSLPEKIYKTLDESTKILRFKVPFPMFAYPIYFVRICLSSCL</sequence>
<comment type="caution">
    <text evidence="1">The sequence shown here is derived from an EMBL/GenBank/DDBJ whole genome shotgun (WGS) entry which is preliminary data.</text>
</comment>